<sequence>MSSSLSESEYMVRAGTLVVNSIIKNVPAVMNLRYQDLSLPFSDFFGSDHRPFIVRRHTMFRVILFKNTDISDHHRIDPNTSLLDMFIDWSDDILLARRFMDIIPPTPINLVWVLKNITDDTYAQDLTTTMLTYPSVYVSVWTSLGENDISFFSKKNVYNRFIKFVKDEKHPFLQRFCSSSTCKACFRKIKSVYLVTVEYCSKECMQIE</sequence>
<organism evidence="1">
    <name type="scientific">Tetraselmis virus 1</name>
    <dbReference type="NCBI Taxonomy" id="2060617"/>
    <lineage>
        <taxon>Viruses</taxon>
        <taxon>Varidnaviria</taxon>
        <taxon>Bamfordvirae</taxon>
        <taxon>Nucleocytoviricota</taxon>
        <taxon>Megaviricetes</taxon>
        <taxon>Imitervirales</taxon>
        <taxon>Allomimiviridae</taxon>
        <taxon>Oceanusvirus</taxon>
        <taxon>Oceanusvirus kaneohense</taxon>
    </lineage>
</organism>
<evidence type="ECO:0000313" key="1">
    <source>
        <dbReference type="EMBL" id="AUF82301.1"/>
    </source>
</evidence>
<evidence type="ECO:0000313" key="2">
    <source>
        <dbReference type="Proteomes" id="UP000244773"/>
    </source>
</evidence>
<gene>
    <name evidence="1" type="ORF">TetV_209</name>
</gene>
<proteinExistence type="predicted"/>
<keyword evidence="2" id="KW-1185">Reference proteome</keyword>
<accession>A0A2P0VN28</accession>
<reference evidence="1" key="1">
    <citation type="journal article" date="2018" name="Virology">
        <title>A giant virus infecting green algae encodes key fermentation genes.</title>
        <authorList>
            <person name="Schvarcz C.R."/>
            <person name="Steward G.F."/>
        </authorList>
    </citation>
    <scope>NUCLEOTIDE SEQUENCE [LARGE SCALE GENOMIC DNA]</scope>
</reference>
<dbReference type="Proteomes" id="UP000244773">
    <property type="component" value="Segment"/>
</dbReference>
<name>A0A2P0VN28_9VIRU</name>
<protein>
    <submittedName>
        <fullName evidence="1">Uncharacterized protein</fullName>
    </submittedName>
</protein>
<dbReference type="EMBL" id="KY322437">
    <property type="protein sequence ID" value="AUF82301.1"/>
    <property type="molecule type" value="Genomic_DNA"/>
</dbReference>